<dbReference type="OrthoDB" id="9795979at2"/>
<dbReference type="Proteomes" id="UP000238348">
    <property type="component" value="Chromosome"/>
</dbReference>
<protein>
    <recommendedName>
        <fullName evidence="2">Peptidase S11 D-alanyl-D-alanine carboxypeptidase A N-terminal domain-containing protein</fullName>
    </recommendedName>
</protein>
<dbReference type="SUPFAM" id="SSF56601">
    <property type="entry name" value="beta-lactamase/transpeptidase-like"/>
    <property type="match status" value="1"/>
</dbReference>
<feature type="domain" description="Peptidase S11 D-alanyl-D-alanine carboxypeptidase A N-terminal" evidence="2">
    <location>
        <begin position="32"/>
        <end position="282"/>
    </location>
</feature>
<dbReference type="Pfam" id="PF00768">
    <property type="entry name" value="Peptidase_S11"/>
    <property type="match status" value="1"/>
</dbReference>
<sequence length="704" mass="73703">MGAIRKRSFLPCMIWPLQASLAGGVLLAAGAAQAQPTVVGERAALVDPLANTLMFVKNGTPTAAAMASTAKVMTMYVTLKAVKQGFLSLSDTVVISEKAASQWCNCFPGGDVKTLKKGESMSLEDALYSIALSHGETTVAVAELVANAVLNADVSTGSTVAESAALEQDFVDMMNDEADALGMSLTEWKTVHGGDETGQVTTPRDLIKVWNAAVDLSMGFLDYAGVRSRIVTVTGSTGTTAYPLAKSHWYYPNVDGDKGGDSDWVRSSLVAQSTRLGRTLVASSFMSSSIPVGQHAATDVAAMLRWGFRSIFLPDRMETSASPTGAATVSALAMDCTGRDAVTAEVTQAGGLVLARWTPSFLGGGDFPYLRLHAASALTSVTEASVAHLSSSVAVSAAAVQEAGLSHVYLSTWDVDGAVVGDPPEEVDAVHVGAGWNPDVVLVKSGLIAVSYIRTDYRLQIDLYTVGSHPSGTTGVYDVKVASYTSPAGDAFFDVSTAASLLNECVVSPCTPAYGLVMAGRTTDGNLRAISFRVDGSSITRHTTIDGEPATGLDTTRLGFSKFATSIRTGAGNVRVIYWDMTPAGTLTRVDDTGNLPETANETSIARLGSASIHTPRRGALTATRDANGRLKLIAWERDRFQEVATRDDYRLADSGASGDLGSKINVCRLSTLSDGSSGAGDFVVAMRDTGSVPKVISWRVGAP</sequence>
<keyword evidence="1" id="KW-0732">Signal</keyword>
<dbReference type="AlphaFoldDB" id="A0A2L0FAC9"/>
<evidence type="ECO:0000313" key="4">
    <source>
        <dbReference type="Proteomes" id="UP000238348"/>
    </source>
</evidence>
<dbReference type="InterPro" id="IPR012338">
    <property type="entry name" value="Beta-lactam/transpept-like"/>
</dbReference>
<evidence type="ECO:0000259" key="2">
    <source>
        <dbReference type="Pfam" id="PF00768"/>
    </source>
</evidence>
<dbReference type="RefSeq" id="WP_159398020.1">
    <property type="nucleotide sequence ID" value="NZ_CP012673.1"/>
</dbReference>
<reference evidence="3 4" key="1">
    <citation type="submission" date="2015-09" db="EMBL/GenBank/DDBJ databases">
        <title>Sorangium comparison.</title>
        <authorList>
            <person name="Zaburannyi N."/>
            <person name="Bunk B."/>
            <person name="Overmann J."/>
            <person name="Mueller R."/>
        </authorList>
    </citation>
    <scope>NUCLEOTIDE SEQUENCE [LARGE SCALE GENOMIC DNA]</scope>
    <source>
        <strain evidence="3 4">So ce26</strain>
    </source>
</reference>
<accession>A0A2L0FAC9</accession>
<dbReference type="InterPro" id="IPR001967">
    <property type="entry name" value="Peptidase_S11_N"/>
</dbReference>
<dbReference type="GO" id="GO:0006508">
    <property type="term" value="P:proteolysis"/>
    <property type="evidence" value="ECO:0007669"/>
    <property type="project" value="InterPro"/>
</dbReference>
<evidence type="ECO:0000256" key="1">
    <source>
        <dbReference type="SAM" id="SignalP"/>
    </source>
</evidence>
<organism evidence="3 4">
    <name type="scientific">Sorangium cellulosum</name>
    <name type="common">Polyangium cellulosum</name>
    <dbReference type="NCBI Taxonomy" id="56"/>
    <lineage>
        <taxon>Bacteria</taxon>
        <taxon>Pseudomonadati</taxon>
        <taxon>Myxococcota</taxon>
        <taxon>Polyangia</taxon>
        <taxon>Polyangiales</taxon>
        <taxon>Polyangiaceae</taxon>
        <taxon>Sorangium</taxon>
    </lineage>
</organism>
<name>A0A2L0FAC9_SORCE</name>
<gene>
    <name evidence="3" type="ORF">SOCE26_100830</name>
</gene>
<dbReference type="Gene3D" id="3.40.710.10">
    <property type="entry name" value="DD-peptidase/beta-lactamase superfamily"/>
    <property type="match status" value="1"/>
</dbReference>
<evidence type="ECO:0000313" key="3">
    <source>
        <dbReference type="EMBL" id="AUX48545.1"/>
    </source>
</evidence>
<feature type="signal peptide" evidence="1">
    <location>
        <begin position="1"/>
        <end position="34"/>
    </location>
</feature>
<dbReference type="GO" id="GO:0009002">
    <property type="term" value="F:serine-type D-Ala-D-Ala carboxypeptidase activity"/>
    <property type="evidence" value="ECO:0007669"/>
    <property type="project" value="InterPro"/>
</dbReference>
<feature type="chain" id="PRO_5014869163" description="Peptidase S11 D-alanyl-D-alanine carboxypeptidase A N-terminal domain-containing protein" evidence="1">
    <location>
        <begin position="35"/>
        <end position="704"/>
    </location>
</feature>
<dbReference type="EMBL" id="CP012673">
    <property type="protein sequence ID" value="AUX48545.1"/>
    <property type="molecule type" value="Genomic_DNA"/>
</dbReference>
<proteinExistence type="predicted"/>